<dbReference type="Proteomes" id="UP000399805">
    <property type="component" value="Unassembled WGS sequence"/>
</dbReference>
<dbReference type="EMBL" id="CABVGP010000001">
    <property type="protein sequence ID" value="VVJ17531.1"/>
    <property type="molecule type" value="Genomic_DNA"/>
</dbReference>
<feature type="domain" description="NmrA-like" evidence="1">
    <location>
        <begin position="2"/>
        <end position="281"/>
    </location>
</feature>
<dbReference type="SUPFAM" id="SSF51735">
    <property type="entry name" value="NAD(P)-binding Rossmann-fold domains"/>
    <property type="match status" value="1"/>
</dbReference>
<dbReference type="AlphaFoldDB" id="A0A6I8LKE3"/>
<sequence>MIVVTAPTGQIGGKLVPTLLGRGEPVRLVVRDPAKLPGDVRERAEVVVGSHRDRDVLDHALDGADALFWLMPAAATASSPYEAYVTASIPGADAVVRHAVPRVVIISALGRGSRIYAGHVSASHAMEDLFRSTGAHVRALALPTFMDNILRQVAAIGNGVVPGTLPADFRMPWIATKDIAALAAGYLLDRTWTGQDSVETLGGEDLSYHDIAETLADVLGTPVRYQLGERAAIEQFLTGRGFSDAMARSMMDMDRAGERGINNTTPRTAENTTPTTFREFAEETVGPAVADRT</sequence>
<dbReference type="Pfam" id="PF05368">
    <property type="entry name" value="NmrA"/>
    <property type="match status" value="1"/>
</dbReference>
<dbReference type="InterPro" id="IPR008030">
    <property type="entry name" value="NmrA-like"/>
</dbReference>
<keyword evidence="3" id="KW-1185">Reference proteome</keyword>
<evidence type="ECO:0000313" key="2">
    <source>
        <dbReference type="EMBL" id="VVJ17531.1"/>
    </source>
</evidence>
<reference evidence="2 3" key="1">
    <citation type="submission" date="2019-09" db="EMBL/GenBank/DDBJ databases">
        <authorList>
            <person name="Leyn A S."/>
        </authorList>
    </citation>
    <scope>NUCLEOTIDE SEQUENCE [LARGE SCALE GENOMIC DNA]</scope>
    <source>
        <strain evidence="2">AA231_1</strain>
    </source>
</reference>
<dbReference type="PANTHER" id="PTHR43162">
    <property type="match status" value="1"/>
</dbReference>
<evidence type="ECO:0000259" key="1">
    <source>
        <dbReference type="Pfam" id="PF05368"/>
    </source>
</evidence>
<dbReference type="PANTHER" id="PTHR43162:SF1">
    <property type="entry name" value="PRESTALK A DIFFERENTIATION PROTEIN A"/>
    <property type="match status" value="1"/>
</dbReference>
<organism evidence="2 3">
    <name type="scientific">Amycolatopsis camponoti</name>
    <dbReference type="NCBI Taxonomy" id="2606593"/>
    <lineage>
        <taxon>Bacteria</taxon>
        <taxon>Bacillati</taxon>
        <taxon>Actinomycetota</taxon>
        <taxon>Actinomycetes</taxon>
        <taxon>Pseudonocardiales</taxon>
        <taxon>Pseudonocardiaceae</taxon>
        <taxon>Amycolatopsis</taxon>
    </lineage>
</organism>
<gene>
    <name evidence="2" type="ORF">AA23TX_02552</name>
</gene>
<evidence type="ECO:0000313" key="3">
    <source>
        <dbReference type="Proteomes" id="UP000399805"/>
    </source>
</evidence>
<dbReference type="RefSeq" id="WP_155542687.1">
    <property type="nucleotide sequence ID" value="NZ_CABVGP010000001.1"/>
</dbReference>
<proteinExistence type="predicted"/>
<accession>A0A6I8LKE3</accession>
<name>A0A6I8LKE3_9PSEU</name>
<protein>
    <recommendedName>
        <fullName evidence="1">NmrA-like domain-containing protein</fullName>
    </recommendedName>
</protein>
<dbReference type="Gene3D" id="3.90.25.10">
    <property type="entry name" value="UDP-galactose 4-epimerase, domain 1"/>
    <property type="match status" value="1"/>
</dbReference>
<dbReference type="InterPro" id="IPR036291">
    <property type="entry name" value="NAD(P)-bd_dom_sf"/>
</dbReference>
<dbReference type="InterPro" id="IPR051604">
    <property type="entry name" value="Ergot_Alk_Oxidoreductase"/>
</dbReference>
<dbReference type="Gene3D" id="3.40.50.720">
    <property type="entry name" value="NAD(P)-binding Rossmann-like Domain"/>
    <property type="match status" value="1"/>
</dbReference>